<dbReference type="CDD" id="cd11528">
    <property type="entry name" value="NTP-PPase_MazG_Nterm"/>
    <property type="match status" value="1"/>
</dbReference>
<dbReference type="GO" id="GO:0046081">
    <property type="term" value="P:dUTP catabolic process"/>
    <property type="evidence" value="ECO:0007669"/>
    <property type="project" value="TreeGrafter"/>
</dbReference>
<dbReference type="NCBIfam" id="NF007113">
    <property type="entry name" value="PRK09562.1"/>
    <property type="match status" value="1"/>
</dbReference>
<sequence>MNSFTYFTAADFTERKIRNFECNIPIIIDGITEELFETVKKKILTNFGADAVIVIMNDRGESEEKAASELSYAPRLIVKGADFTARDHYTYGDLLEIIARLRDPDGCPWDRAQTHESIRSCAIEEAYELAEAVDLRDRDKMVEESGDVMLQGLFHASIAEEEGLFTANDLIDNLCRKLIFRHTHIFGDKKAADADEALKNWEQAKAVEKGYRGIEDKIASVPVTFGALMRAYKVQKIIKKTGFDFATPSDAEAKITEEVAEFDKAATQAEREKEGGDMLFAVVNTLRMYDIDPETALNGTTNRFIRRFLYVEKKCREAGVELTKENIDVMEKFYQESKAFEGKQA</sequence>
<dbReference type="AlphaFoldDB" id="A0A940IDG8"/>
<evidence type="ECO:0000313" key="2">
    <source>
        <dbReference type="EMBL" id="MBO8424303.1"/>
    </source>
</evidence>
<dbReference type="GO" id="GO:0046076">
    <property type="term" value="P:dTTP catabolic process"/>
    <property type="evidence" value="ECO:0007669"/>
    <property type="project" value="TreeGrafter"/>
</dbReference>
<keyword evidence="2" id="KW-0378">Hydrolase</keyword>
<accession>A0A940IDG8</accession>
<comment type="caution">
    <text evidence="2">The sequence shown here is derived from an EMBL/GenBank/DDBJ whole genome shotgun (WGS) entry which is preliminary data.</text>
</comment>
<dbReference type="GO" id="GO:0006950">
    <property type="term" value="P:response to stress"/>
    <property type="evidence" value="ECO:0007669"/>
    <property type="project" value="UniProtKB-ARBA"/>
</dbReference>
<dbReference type="PANTHER" id="PTHR30522:SF0">
    <property type="entry name" value="NUCLEOSIDE TRIPHOSPHATE PYROPHOSPHOHYDROLASE"/>
    <property type="match status" value="1"/>
</dbReference>
<dbReference type="GO" id="GO:0047429">
    <property type="term" value="F:nucleoside triphosphate diphosphatase activity"/>
    <property type="evidence" value="ECO:0007669"/>
    <property type="project" value="UniProtKB-EC"/>
</dbReference>
<dbReference type="GO" id="GO:0046052">
    <property type="term" value="P:UTP catabolic process"/>
    <property type="evidence" value="ECO:0007669"/>
    <property type="project" value="TreeGrafter"/>
</dbReference>
<reference evidence="2" key="2">
    <citation type="journal article" date="2021" name="PeerJ">
        <title>Extensive microbial diversity within the chicken gut microbiome revealed by metagenomics and culture.</title>
        <authorList>
            <person name="Gilroy R."/>
            <person name="Ravi A."/>
            <person name="Getino M."/>
            <person name="Pursley I."/>
            <person name="Horton D.L."/>
            <person name="Alikhan N.F."/>
            <person name="Baker D."/>
            <person name="Gharbi K."/>
            <person name="Hall N."/>
            <person name="Watson M."/>
            <person name="Adriaenssens E.M."/>
            <person name="Foster-Nyarko E."/>
            <person name="Jarju S."/>
            <person name="Secka A."/>
            <person name="Antonio M."/>
            <person name="Oren A."/>
            <person name="Chaudhuri R.R."/>
            <person name="La Ragione R."/>
            <person name="Hildebrand F."/>
            <person name="Pallen M.J."/>
        </authorList>
    </citation>
    <scope>NUCLEOTIDE SEQUENCE</scope>
    <source>
        <strain evidence="2">517</strain>
    </source>
</reference>
<reference evidence="2" key="1">
    <citation type="submission" date="2020-10" db="EMBL/GenBank/DDBJ databases">
        <authorList>
            <person name="Gilroy R."/>
        </authorList>
    </citation>
    <scope>NUCLEOTIDE SEQUENCE</scope>
    <source>
        <strain evidence="2">517</strain>
    </source>
</reference>
<dbReference type="EMBL" id="JADINF010000120">
    <property type="protein sequence ID" value="MBO8424303.1"/>
    <property type="molecule type" value="Genomic_DNA"/>
</dbReference>
<dbReference type="Pfam" id="PF03819">
    <property type="entry name" value="MazG"/>
    <property type="match status" value="1"/>
</dbReference>
<evidence type="ECO:0000313" key="3">
    <source>
        <dbReference type="Proteomes" id="UP000727857"/>
    </source>
</evidence>
<dbReference type="InterPro" id="IPR048015">
    <property type="entry name" value="NTP-PPase_MazG-like_N"/>
</dbReference>
<dbReference type="GO" id="GO:0046061">
    <property type="term" value="P:dATP catabolic process"/>
    <property type="evidence" value="ECO:0007669"/>
    <property type="project" value="TreeGrafter"/>
</dbReference>
<dbReference type="InterPro" id="IPR048011">
    <property type="entry name" value="NTP-PPase_MazG-like_C"/>
</dbReference>
<dbReference type="GO" id="GO:0046047">
    <property type="term" value="P:TTP catabolic process"/>
    <property type="evidence" value="ECO:0007669"/>
    <property type="project" value="TreeGrafter"/>
</dbReference>
<organism evidence="2 3">
    <name type="scientific">Candidatus Stercoripulliclostridium pullicola</name>
    <dbReference type="NCBI Taxonomy" id="2840953"/>
    <lineage>
        <taxon>Bacteria</taxon>
        <taxon>Bacillati</taxon>
        <taxon>Bacillota</taxon>
        <taxon>Clostridia</taxon>
        <taxon>Eubacteriales</taxon>
        <taxon>Candidatus Stercoripulliclostridium</taxon>
    </lineage>
</organism>
<dbReference type="GO" id="GO:0006203">
    <property type="term" value="P:dGTP catabolic process"/>
    <property type="evidence" value="ECO:0007669"/>
    <property type="project" value="TreeGrafter"/>
</dbReference>
<dbReference type="Gene3D" id="1.10.287.1080">
    <property type="entry name" value="MazG-like"/>
    <property type="match status" value="2"/>
</dbReference>
<dbReference type="CDD" id="cd11529">
    <property type="entry name" value="NTP-PPase_MazG_Cterm"/>
    <property type="match status" value="1"/>
</dbReference>
<dbReference type="PANTHER" id="PTHR30522">
    <property type="entry name" value="NUCLEOSIDE TRIPHOSPHATE PYROPHOSPHOHYDROLASE"/>
    <property type="match status" value="1"/>
</dbReference>
<dbReference type="EC" id="3.6.1.9" evidence="2"/>
<feature type="domain" description="NTP pyrophosphohydrolase MazG-like" evidence="1">
    <location>
        <begin position="113"/>
        <end position="186"/>
    </location>
</feature>
<name>A0A940IDG8_9FIRM</name>
<gene>
    <name evidence="2" type="primary">mazG</name>
    <name evidence="2" type="ORF">IAB16_04740</name>
</gene>
<dbReference type="InterPro" id="IPR011551">
    <property type="entry name" value="NTP_PyrPHydrolase_MazG"/>
</dbReference>
<dbReference type="SUPFAM" id="SSF101386">
    <property type="entry name" value="all-alpha NTP pyrophosphatases"/>
    <property type="match status" value="2"/>
</dbReference>
<protein>
    <submittedName>
        <fullName evidence="2">Nucleoside triphosphate pyrophosphohydrolase</fullName>
        <ecNumber evidence="2">3.6.1.9</ecNumber>
    </submittedName>
</protein>
<evidence type="ECO:0000259" key="1">
    <source>
        <dbReference type="Pfam" id="PF03819"/>
    </source>
</evidence>
<dbReference type="NCBIfam" id="TIGR00444">
    <property type="entry name" value="mazG"/>
    <property type="match status" value="1"/>
</dbReference>
<dbReference type="FunFam" id="1.10.287.1080:FF:000001">
    <property type="entry name" value="Nucleoside triphosphate pyrophosphohydrolase"/>
    <property type="match status" value="1"/>
</dbReference>
<dbReference type="InterPro" id="IPR004518">
    <property type="entry name" value="MazG-like_dom"/>
</dbReference>
<proteinExistence type="predicted"/>
<dbReference type="Proteomes" id="UP000727857">
    <property type="component" value="Unassembled WGS sequence"/>
</dbReference>